<dbReference type="InterPro" id="IPR018649">
    <property type="entry name" value="SHOCT"/>
</dbReference>
<keyword evidence="3" id="KW-1185">Reference proteome</keyword>
<gene>
    <name evidence="2" type="ORF">SAMN04489742_0148</name>
</gene>
<proteinExistence type="predicted"/>
<feature type="domain" description="SHOCT" evidence="1">
    <location>
        <begin position="183"/>
        <end position="208"/>
    </location>
</feature>
<dbReference type="RefSeq" id="WP_139186693.1">
    <property type="nucleotide sequence ID" value="NZ_FNKH01000001.1"/>
</dbReference>
<organism evidence="2 3">
    <name type="scientific">Crystallibacter crystallopoietes</name>
    <dbReference type="NCBI Taxonomy" id="37928"/>
    <lineage>
        <taxon>Bacteria</taxon>
        <taxon>Bacillati</taxon>
        <taxon>Actinomycetota</taxon>
        <taxon>Actinomycetes</taxon>
        <taxon>Micrococcales</taxon>
        <taxon>Micrococcaceae</taxon>
        <taxon>Crystallibacter</taxon>
    </lineage>
</organism>
<reference evidence="2 3" key="1">
    <citation type="submission" date="2016-10" db="EMBL/GenBank/DDBJ databases">
        <authorList>
            <person name="de Groot N.N."/>
        </authorList>
    </citation>
    <scope>NUCLEOTIDE SEQUENCE [LARGE SCALE GENOMIC DNA]</scope>
    <source>
        <strain evidence="2 3">DSM 20117</strain>
    </source>
</reference>
<name>A0A1H0XLK4_9MICC</name>
<dbReference type="EMBL" id="FNKH01000001">
    <property type="protein sequence ID" value="SDQ03689.1"/>
    <property type="molecule type" value="Genomic_DNA"/>
</dbReference>
<evidence type="ECO:0000313" key="3">
    <source>
        <dbReference type="Proteomes" id="UP000181917"/>
    </source>
</evidence>
<dbReference type="Pfam" id="PF09851">
    <property type="entry name" value="SHOCT"/>
    <property type="match status" value="1"/>
</dbReference>
<dbReference type="AlphaFoldDB" id="A0A1H0XLK4"/>
<accession>A0A1H0XLK4</accession>
<dbReference type="Proteomes" id="UP000181917">
    <property type="component" value="Unassembled WGS sequence"/>
</dbReference>
<evidence type="ECO:0000313" key="2">
    <source>
        <dbReference type="EMBL" id="SDQ03689.1"/>
    </source>
</evidence>
<dbReference type="OrthoDB" id="5996503at2"/>
<sequence>MVGYGRVVGGDYKGATVSTPVGSTLVVQAGLKFRKLTPQNVAEWDEVVTDGKGNPVGAVSKAVAGALLPGQIGKAASVAVGATFDAMGSSHVVRVDWADGKRSLIKLPDGMFKHFEHVLENQRALPTEPSPGQVVPGPVEKPTVTEQAFSLVSGIINDRLPTPTKTPQTDQVPVTTPDVTEMISKLASLREAGILTDDEFSAKKAELLARL</sequence>
<protein>
    <submittedName>
        <fullName evidence="2">Short C-terminal domain-containing protein</fullName>
    </submittedName>
</protein>
<evidence type="ECO:0000259" key="1">
    <source>
        <dbReference type="Pfam" id="PF09851"/>
    </source>
</evidence>